<dbReference type="AlphaFoldDB" id="A0AAD4C6U4"/>
<protein>
    <recommendedName>
        <fullName evidence="2">C2H2-type domain-containing protein</fullName>
    </recommendedName>
</protein>
<feature type="non-terminal residue" evidence="3">
    <location>
        <position position="89"/>
    </location>
</feature>
<comment type="caution">
    <text evidence="3">The sequence shown here is derived from an EMBL/GenBank/DDBJ whole genome shotgun (WGS) entry which is preliminary data.</text>
</comment>
<dbReference type="Proteomes" id="UP001194468">
    <property type="component" value="Unassembled WGS sequence"/>
</dbReference>
<dbReference type="PROSITE" id="PS50157">
    <property type="entry name" value="ZINC_FINGER_C2H2_2"/>
    <property type="match status" value="1"/>
</dbReference>
<keyword evidence="4" id="KW-1185">Reference proteome</keyword>
<proteinExistence type="predicted"/>
<evidence type="ECO:0000313" key="3">
    <source>
        <dbReference type="EMBL" id="KAF8449284.1"/>
    </source>
</evidence>
<dbReference type="Gene3D" id="3.30.160.60">
    <property type="entry name" value="Classic Zinc Finger"/>
    <property type="match status" value="1"/>
</dbReference>
<keyword evidence="1" id="KW-0862">Zinc</keyword>
<feature type="domain" description="C2H2-type" evidence="2">
    <location>
        <begin position="69"/>
        <end position="89"/>
    </location>
</feature>
<name>A0AAD4C6U4_BOLED</name>
<evidence type="ECO:0000259" key="2">
    <source>
        <dbReference type="PROSITE" id="PS50157"/>
    </source>
</evidence>
<accession>A0AAD4C6U4</accession>
<evidence type="ECO:0000313" key="4">
    <source>
        <dbReference type="Proteomes" id="UP001194468"/>
    </source>
</evidence>
<reference evidence="3" key="1">
    <citation type="submission" date="2019-10" db="EMBL/GenBank/DDBJ databases">
        <authorList>
            <consortium name="DOE Joint Genome Institute"/>
            <person name="Kuo A."/>
            <person name="Miyauchi S."/>
            <person name="Kiss E."/>
            <person name="Drula E."/>
            <person name="Kohler A."/>
            <person name="Sanchez-Garcia M."/>
            <person name="Andreopoulos B."/>
            <person name="Barry K.W."/>
            <person name="Bonito G."/>
            <person name="Buee M."/>
            <person name="Carver A."/>
            <person name="Chen C."/>
            <person name="Cichocki N."/>
            <person name="Clum A."/>
            <person name="Culley D."/>
            <person name="Crous P.W."/>
            <person name="Fauchery L."/>
            <person name="Girlanda M."/>
            <person name="Hayes R."/>
            <person name="Keri Z."/>
            <person name="LaButti K."/>
            <person name="Lipzen A."/>
            <person name="Lombard V."/>
            <person name="Magnuson J."/>
            <person name="Maillard F."/>
            <person name="Morin E."/>
            <person name="Murat C."/>
            <person name="Nolan M."/>
            <person name="Ohm R."/>
            <person name="Pangilinan J."/>
            <person name="Pereira M."/>
            <person name="Perotto S."/>
            <person name="Peter M."/>
            <person name="Riley R."/>
            <person name="Sitrit Y."/>
            <person name="Stielow B."/>
            <person name="Szollosi G."/>
            <person name="Zifcakova L."/>
            <person name="Stursova M."/>
            <person name="Spatafora J.W."/>
            <person name="Tedersoo L."/>
            <person name="Vaario L.-M."/>
            <person name="Yamada A."/>
            <person name="Yan M."/>
            <person name="Wang P."/>
            <person name="Xu J."/>
            <person name="Bruns T."/>
            <person name="Baldrian P."/>
            <person name="Vilgalys R."/>
            <person name="Henrissat B."/>
            <person name="Grigoriev I.V."/>
            <person name="Hibbett D."/>
            <person name="Nagy L.G."/>
            <person name="Martin F.M."/>
        </authorList>
    </citation>
    <scope>NUCLEOTIDE SEQUENCE</scope>
    <source>
        <strain evidence="3">BED1</strain>
    </source>
</reference>
<organism evidence="3 4">
    <name type="scientific">Boletus edulis BED1</name>
    <dbReference type="NCBI Taxonomy" id="1328754"/>
    <lineage>
        <taxon>Eukaryota</taxon>
        <taxon>Fungi</taxon>
        <taxon>Dikarya</taxon>
        <taxon>Basidiomycota</taxon>
        <taxon>Agaricomycotina</taxon>
        <taxon>Agaricomycetes</taxon>
        <taxon>Agaricomycetidae</taxon>
        <taxon>Boletales</taxon>
        <taxon>Boletineae</taxon>
        <taxon>Boletaceae</taxon>
        <taxon>Boletoideae</taxon>
        <taxon>Boletus</taxon>
    </lineage>
</organism>
<sequence length="89" mass="10152">CQWTDGTRPCGRVITGTKLAIGKHLRTAHAIPLKADKTSQICWWEGCCREMRSESIPRHILTVHMQDKVPCSSCGSCFARRDSMQRHQR</sequence>
<feature type="non-terminal residue" evidence="3">
    <location>
        <position position="1"/>
    </location>
</feature>
<keyword evidence="1" id="KW-0479">Metal-binding</keyword>
<gene>
    <name evidence="3" type="ORF">L210DRAFT_817442</name>
</gene>
<dbReference type="InterPro" id="IPR013087">
    <property type="entry name" value="Znf_C2H2_type"/>
</dbReference>
<keyword evidence="1" id="KW-0863">Zinc-finger</keyword>
<dbReference type="GO" id="GO:0008270">
    <property type="term" value="F:zinc ion binding"/>
    <property type="evidence" value="ECO:0007669"/>
    <property type="project" value="UniProtKB-KW"/>
</dbReference>
<reference evidence="3" key="2">
    <citation type="journal article" date="2020" name="Nat. Commun.">
        <title>Large-scale genome sequencing of mycorrhizal fungi provides insights into the early evolution of symbiotic traits.</title>
        <authorList>
            <person name="Miyauchi S."/>
            <person name="Kiss E."/>
            <person name="Kuo A."/>
            <person name="Drula E."/>
            <person name="Kohler A."/>
            <person name="Sanchez-Garcia M."/>
            <person name="Morin E."/>
            <person name="Andreopoulos B."/>
            <person name="Barry K.W."/>
            <person name="Bonito G."/>
            <person name="Buee M."/>
            <person name="Carver A."/>
            <person name="Chen C."/>
            <person name="Cichocki N."/>
            <person name="Clum A."/>
            <person name="Culley D."/>
            <person name="Crous P.W."/>
            <person name="Fauchery L."/>
            <person name="Girlanda M."/>
            <person name="Hayes R.D."/>
            <person name="Keri Z."/>
            <person name="LaButti K."/>
            <person name="Lipzen A."/>
            <person name="Lombard V."/>
            <person name="Magnuson J."/>
            <person name="Maillard F."/>
            <person name="Murat C."/>
            <person name="Nolan M."/>
            <person name="Ohm R.A."/>
            <person name="Pangilinan J."/>
            <person name="Pereira M.F."/>
            <person name="Perotto S."/>
            <person name="Peter M."/>
            <person name="Pfister S."/>
            <person name="Riley R."/>
            <person name="Sitrit Y."/>
            <person name="Stielow J.B."/>
            <person name="Szollosi G."/>
            <person name="Zifcakova L."/>
            <person name="Stursova M."/>
            <person name="Spatafora J.W."/>
            <person name="Tedersoo L."/>
            <person name="Vaario L.M."/>
            <person name="Yamada A."/>
            <person name="Yan M."/>
            <person name="Wang P."/>
            <person name="Xu J."/>
            <person name="Bruns T."/>
            <person name="Baldrian P."/>
            <person name="Vilgalys R."/>
            <person name="Dunand C."/>
            <person name="Henrissat B."/>
            <person name="Grigoriev I.V."/>
            <person name="Hibbett D."/>
            <person name="Nagy L.G."/>
            <person name="Martin F.M."/>
        </authorList>
    </citation>
    <scope>NUCLEOTIDE SEQUENCE</scope>
    <source>
        <strain evidence="3">BED1</strain>
    </source>
</reference>
<evidence type="ECO:0000256" key="1">
    <source>
        <dbReference type="PROSITE-ProRule" id="PRU00042"/>
    </source>
</evidence>
<dbReference type="EMBL" id="WHUW01000003">
    <property type="protein sequence ID" value="KAF8449284.1"/>
    <property type="molecule type" value="Genomic_DNA"/>
</dbReference>